<dbReference type="CDD" id="cd06127">
    <property type="entry name" value="DEDDh"/>
    <property type="match status" value="1"/>
</dbReference>
<evidence type="ECO:0000256" key="4">
    <source>
        <dbReference type="SAM" id="Phobius"/>
    </source>
</evidence>
<comment type="caution">
    <text evidence="7">The sequence shown here is derived from an EMBL/GenBank/DDBJ whole genome shotgun (WGS) entry which is preliminary data.</text>
</comment>
<accession>A0ABQ6LJT2</accession>
<dbReference type="PANTHER" id="PTHR30231:SF41">
    <property type="entry name" value="DNA POLYMERASE III SUBUNIT EPSILON"/>
    <property type="match status" value="1"/>
</dbReference>
<dbReference type="Proteomes" id="UP001239909">
    <property type="component" value="Unassembled WGS sequence"/>
</dbReference>
<dbReference type="InterPro" id="IPR012337">
    <property type="entry name" value="RNaseH-like_sf"/>
</dbReference>
<dbReference type="InterPro" id="IPR036397">
    <property type="entry name" value="RNaseH_sf"/>
</dbReference>
<dbReference type="InterPro" id="IPR006054">
    <property type="entry name" value="DnaQ"/>
</dbReference>
<evidence type="ECO:0000259" key="5">
    <source>
        <dbReference type="SMART" id="SM00091"/>
    </source>
</evidence>
<keyword evidence="4" id="KW-0472">Membrane</keyword>
<evidence type="ECO:0000256" key="3">
    <source>
        <dbReference type="ARBA" id="ARBA00049244"/>
    </source>
</evidence>
<evidence type="ECO:0000259" key="6">
    <source>
        <dbReference type="SMART" id="SM00479"/>
    </source>
</evidence>
<comment type="catalytic activity">
    <reaction evidence="3">
        <text>DNA(n) + a 2'-deoxyribonucleoside 5'-triphosphate = DNA(n+1) + diphosphate</text>
        <dbReference type="Rhea" id="RHEA:22508"/>
        <dbReference type="Rhea" id="RHEA-COMP:17339"/>
        <dbReference type="Rhea" id="RHEA-COMP:17340"/>
        <dbReference type="ChEBI" id="CHEBI:33019"/>
        <dbReference type="ChEBI" id="CHEBI:61560"/>
        <dbReference type="ChEBI" id="CHEBI:173112"/>
        <dbReference type="EC" id="2.7.7.7"/>
    </reaction>
</comment>
<evidence type="ECO:0000313" key="7">
    <source>
        <dbReference type="EMBL" id="GMG81038.1"/>
    </source>
</evidence>
<feature type="transmembrane region" description="Helical" evidence="4">
    <location>
        <begin position="12"/>
        <end position="33"/>
    </location>
</feature>
<dbReference type="EC" id="2.7.7.7" evidence="1"/>
<protein>
    <recommendedName>
        <fullName evidence="1">DNA-directed DNA polymerase</fullName>
        <ecNumber evidence="1">2.7.7.7</ecNumber>
    </recommendedName>
</protein>
<dbReference type="InterPro" id="IPR035965">
    <property type="entry name" value="PAS-like_dom_sf"/>
</dbReference>
<dbReference type="EMBL" id="BSYI01000002">
    <property type="protein sequence ID" value="GMG81038.1"/>
    <property type="molecule type" value="Genomic_DNA"/>
</dbReference>
<proteinExistence type="predicted"/>
<dbReference type="GO" id="GO:0004527">
    <property type="term" value="F:exonuclease activity"/>
    <property type="evidence" value="ECO:0007669"/>
    <property type="project" value="UniProtKB-KW"/>
</dbReference>
<gene>
    <name evidence="7" type="ORF">LNKW23_02500</name>
</gene>
<dbReference type="RefSeq" id="WP_285669663.1">
    <property type="nucleotide sequence ID" value="NZ_BSYI01000002.1"/>
</dbReference>
<evidence type="ECO:0000256" key="2">
    <source>
        <dbReference type="ARBA" id="ARBA00025483"/>
    </source>
</evidence>
<feature type="domain" description="Exonuclease" evidence="6">
    <location>
        <begin position="513"/>
        <end position="683"/>
    </location>
</feature>
<feature type="transmembrane region" description="Helical" evidence="4">
    <location>
        <begin position="45"/>
        <end position="67"/>
    </location>
</feature>
<keyword evidence="4" id="KW-1133">Transmembrane helix</keyword>
<dbReference type="SMART" id="SM00091">
    <property type="entry name" value="PAS"/>
    <property type="match status" value="1"/>
</dbReference>
<dbReference type="SUPFAM" id="SSF53098">
    <property type="entry name" value="Ribonuclease H-like"/>
    <property type="match status" value="1"/>
</dbReference>
<dbReference type="Gene3D" id="3.30.420.10">
    <property type="entry name" value="Ribonuclease H-like superfamily/Ribonuclease H"/>
    <property type="match status" value="1"/>
</dbReference>
<dbReference type="Pfam" id="PF00989">
    <property type="entry name" value="PAS"/>
    <property type="match status" value="1"/>
</dbReference>
<name>A0ABQ6LJT2_9RHOB</name>
<dbReference type="InterPro" id="IPR000014">
    <property type="entry name" value="PAS"/>
</dbReference>
<dbReference type="SUPFAM" id="SSF55785">
    <property type="entry name" value="PYP-like sensor domain (PAS domain)"/>
    <property type="match status" value="1"/>
</dbReference>
<comment type="function">
    <text evidence="2">DNA polymerase III is a complex, multichain enzyme responsible for most of the replicative synthesis in bacteria. The epsilon subunit contain the editing function and is a proofreading 3'-5' exonuclease.</text>
</comment>
<dbReference type="CDD" id="cd00130">
    <property type="entry name" value="PAS"/>
    <property type="match status" value="1"/>
</dbReference>
<dbReference type="PANTHER" id="PTHR30231">
    <property type="entry name" value="DNA POLYMERASE III SUBUNIT EPSILON"/>
    <property type="match status" value="1"/>
</dbReference>
<keyword evidence="4" id="KW-0812">Transmembrane</keyword>
<dbReference type="SMART" id="SM00479">
    <property type="entry name" value="EXOIII"/>
    <property type="match status" value="1"/>
</dbReference>
<keyword evidence="7" id="KW-0269">Exonuclease</keyword>
<sequence length="709" mass="76567">MAERWSLRLRIFLFFALVGLGGLALFAGALVLAGARIGPEATPHLVLAGGIGGLGLLVLTAWVWQLFDENVARPIMLLSGELSATAEAKSTAARLSTDKARYLGALGPAAAGIAEALGRERSTAEGAVKAAIDEVLAEKAQLEAVLRDLRECVLICNLEHEILLYNAEAQRLLGLDAQIGLGRPLFRLVTEQPVRHALDRVKLRFADGRHRTHHDYLSVAVVCATRDGRLTLQGRLSLILDAAGDAVDGFVLTLRDATQPIADHAARDHLLKEMLEGLRRPTANLRAAAEILSGGMAPDAKTQARFVGVMTEEAETLARRIDRLAGAYNELRIGGWSMNDVTAIALVACARDRLADLPELELAHAGADCWLNCDSFSVVEMLALFCREIAGATGVGRIEIAATPDGGHVFVDLVWQGVPLGESAFEPWLNRPLVEGLAGLTARDVLLHHRTEIWSERVGPDHARLRLPLQPAVEDHVSAPASELPARPEFYDFSLLRRRAAGKMAETPLTELACVVFDTETTGLFPSAGDEIVQIAGVRVLNGRVIRGERFDRLIDPGRRIPAASTRIHGITDAMVADQPDARAVLPAFHDFAADAVLVAHNAPFDLKFLQLKEGLIGRRFDNPVLDTVLLSAHLFGHGAEHTLDALAERFGIGFPEGQRHTAFADALVTAEVLCMLIPVLNARGVRTLGDALAVSDEAVAIRRKQARY</sequence>
<dbReference type="InterPro" id="IPR013520">
    <property type="entry name" value="Ribonucl_H"/>
</dbReference>
<evidence type="ECO:0000256" key="1">
    <source>
        <dbReference type="ARBA" id="ARBA00012417"/>
    </source>
</evidence>
<dbReference type="NCBIfam" id="TIGR00573">
    <property type="entry name" value="dnaq"/>
    <property type="match status" value="1"/>
</dbReference>
<organism evidence="7 8">
    <name type="scientific">Paralimibaculum aggregatum</name>
    <dbReference type="NCBI Taxonomy" id="3036245"/>
    <lineage>
        <taxon>Bacteria</taxon>
        <taxon>Pseudomonadati</taxon>
        <taxon>Pseudomonadota</taxon>
        <taxon>Alphaproteobacteria</taxon>
        <taxon>Rhodobacterales</taxon>
        <taxon>Paracoccaceae</taxon>
        <taxon>Paralimibaculum</taxon>
    </lineage>
</organism>
<keyword evidence="8" id="KW-1185">Reference proteome</keyword>
<feature type="domain" description="PAS" evidence="5">
    <location>
        <begin position="140"/>
        <end position="206"/>
    </location>
</feature>
<evidence type="ECO:0000313" key="8">
    <source>
        <dbReference type="Proteomes" id="UP001239909"/>
    </source>
</evidence>
<keyword evidence="7" id="KW-0378">Hydrolase</keyword>
<dbReference type="InterPro" id="IPR013767">
    <property type="entry name" value="PAS_fold"/>
</dbReference>
<reference evidence="7 8" key="1">
    <citation type="submission" date="2023-04" db="EMBL/GenBank/DDBJ databases">
        <title>Marinoamorphus aggregata gen. nov., sp. Nov., isolate from tissue of brittle star Ophioplocus japonicus.</title>
        <authorList>
            <person name="Kawano K."/>
            <person name="Sawayama S."/>
            <person name="Nakagawa S."/>
        </authorList>
    </citation>
    <scope>NUCLEOTIDE SEQUENCE [LARGE SCALE GENOMIC DNA]</scope>
    <source>
        <strain evidence="7 8">NKW23</strain>
    </source>
</reference>
<keyword evidence="7" id="KW-0540">Nuclease</keyword>
<dbReference type="Pfam" id="PF00929">
    <property type="entry name" value="RNase_T"/>
    <property type="match status" value="1"/>
</dbReference>
<dbReference type="Gene3D" id="3.30.450.20">
    <property type="entry name" value="PAS domain"/>
    <property type="match status" value="1"/>
</dbReference>